<evidence type="ECO:0000256" key="1">
    <source>
        <dbReference type="SAM" id="SignalP"/>
    </source>
</evidence>
<dbReference type="STRING" id="991.IW20_12110"/>
<protein>
    <recommendedName>
        <fullName evidence="6">DUF4249 domain-containing protein</fullName>
    </recommendedName>
</protein>
<dbReference type="RefSeq" id="WP_035622351.1">
    <property type="nucleotide sequence ID" value="NZ_JBEWQG010000022.1"/>
</dbReference>
<dbReference type="AlphaFoldDB" id="A0A086AHB9"/>
<evidence type="ECO:0000313" key="2">
    <source>
        <dbReference type="EMBL" id="KFF16083.1"/>
    </source>
</evidence>
<reference evidence="3 5" key="2">
    <citation type="submission" date="2016-11" db="EMBL/GenBank/DDBJ databases">
        <title>Whole genomes of Flavobacteriaceae.</title>
        <authorList>
            <person name="Stine C."/>
            <person name="Li C."/>
            <person name="Tadesse D."/>
        </authorList>
    </citation>
    <scope>NUCLEOTIDE SEQUENCE [LARGE SCALE GENOMIC DNA]</scope>
    <source>
        <strain evidence="3 5">ATCC 29551</strain>
    </source>
</reference>
<gene>
    <name evidence="3" type="ORF">B0A62_01800</name>
    <name evidence="2" type="ORF">IW20_12110</name>
</gene>
<dbReference type="EMBL" id="MUGY01000002">
    <property type="protein sequence ID" value="OXA97619.1"/>
    <property type="molecule type" value="Genomic_DNA"/>
</dbReference>
<keyword evidence="1" id="KW-0732">Signal</keyword>
<reference evidence="2 4" key="1">
    <citation type="submission" date="2014-07" db="EMBL/GenBank/DDBJ databases">
        <title>Genome of Flavobacterium hydatis DSM 2063.</title>
        <authorList>
            <person name="Pipes S.E."/>
            <person name="Stropko S.J."/>
            <person name="Newman J.D."/>
        </authorList>
    </citation>
    <scope>NUCLEOTIDE SEQUENCE [LARGE SCALE GENOMIC DNA]</scope>
    <source>
        <strain evidence="2 4">DSM 2063</strain>
    </source>
</reference>
<keyword evidence="5" id="KW-1185">Reference proteome</keyword>
<evidence type="ECO:0000313" key="4">
    <source>
        <dbReference type="Proteomes" id="UP000028712"/>
    </source>
</evidence>
<feature type="signal peptide" evidence="1">
    <location>
        <begin position="1"/>
        <end position="21"/>
    </location>
</feature>
<name>A0A086AHB9_FLAHY</name>
<comment type="caution">
    <text evidence="2">The sequence shown here is derived from an EMBL/GenBank/DDBJ whole genome shotgun (WGS) entry which is preliminary data.</text>
</comment>
<dbReference type="eggNOG" id="ENOG502ZCA0">
    <property type="taxonomic scope" value="Bacteria"/>
</dbReference>
<organism evidence="2 4">
    <name type="scientific">Flavobacterium hydatis</name>
    <name type="common">Cytophaga aquatilis</name>
    <dbReference type="NCBI Taxonomy" id="991"/>
    <lineage>
        <taxon>Bacteria</taxon>
        <taxon>Pseudomonadati</taxon>
        <taxon>Bacteroidota</taxon>
        <taxon>Flavobacteriia</taxon>
        <taxon>Flavobacteriales</taxon>
        <taxon>Flavobacteriaceae</taxon>
        <taxon>Flavobacterium</taxon>
    </lineage>
</organism>
<evidence type="ECO:0008006" key="6">
    <source>
        <dbReference type="Google" id="ProtNLM"/>
    </source>
</evidence>
<feature type="chain" id="PRO_5001802823" description="DUF4249 domain-containing protein" evidence="1">
    <location>
        <begin position="22"/>
        <end position="273"/>
    </location>
</feature>
<accession>A0A086AHB9</accession>
<dbReference type="OrthoDB" id="1430047at2"/>
<dbReference type="PROSITE" id="PS51257">
    <property type="entry name" value="PROKAR_LIPOPROTEIN"/>
    <property type="match status" value="1"/>
</dbReference>
<dbReference type="Proteomes" id="UP000028712">
    <property type="component" value="Unassembled WGS sequence"/>
</dbReference>
<proteinExistence type="predicted"/>
<dbReference type="Proteomes" id="UP000198424">
    <property type="component" value="Unassembled WGS sequence"/>
</dbReference>
<dbReference type="EMBL" id="JPRM01000016">
    <property type="protein sequence ID" value="KFF16083.1"/>
    <property type="molecule type" value="Genomic_DNA"/>
</dbReference>
<dbReference type="Pfam" id="PF14054">
    <property type="entry name" value="DUF4249"/>
    <property type="match status" value="1"/>
</dbReference>
<evidence type="ECO:0000313" key="3">
    <source>
        <dbReference type="EMBL" id="OXA97619.1"/>
    </source>
</evidence>
<evidence type="ECO:0000313" key="5">
    <source>
        <dbReference type="Proteomes" id="UP000198424"/>
    </source>
</evidence>
<dbReference type="InterPro" id="IPR025345">
    <property type="entry name" value="DUF4249"/>
</dbReference>
<sequence>MKKISLLIVFFSALFFTSCEEVVEVDLKTQPPKLVVEADISWVKGTTGNQQVIKLTTTTGYYNPVIPVVSGATISIKNSTNKVFNFIEIPQTGKYVCTNFEPVLNETYVLTVISGGNTYVATEVLKSVSPITRIVQTNDGGFAKDEIELKAYYNDPVDETNYYLYHYTYSNQILSSYSAVDDKFFNGNEFFSTSHSDDLKPGDQVEISHIGISKSYYNYMNILTSISGDNSGGPFQSPPATLRGNVINITNANDYPLGYFSLGEVDTKKYTIE</sequence>